<evidence type="ECO:0000313" key="3">
    <source>
        <dbReference type="EMBL" id="KAA9134943.1"/>
    </source>
</evidence>
<evidence type="ECO:0000256" key="1">
    <source>
        <dbReference type="ARBA" id="ARBA00023125"/>
    </source>
</evidence>
<gene>
    <name evidence="3" type="ORF">F6B40_04440</name>
</gene>
<evidence type="ECO:0000259" key="2">
    <source>
        <dbReference type="PROSITE" id="PS50937"/>
    </source>
</evidence>
<sequence>MGWSTRQVASLAGTTVNTVRHYHRVGLLDVPDRASNGYKQYEVRHLVRLLRIRRLRDLGVPLERIEHVGGNGDPSSEALAAIDADLALSIERLQRARAEISAVMQGSSATDVPSGFEDVAARLSAPERALMLIYSQLYDEDAMADLRKMLETHRDDVTAEFDGLAPDADETQRRQLAEKYAPKVARSLAEYPWLSDPAEHLSQSPELAHETLFQSIVALYNPAQIDVLARASVIAQELLPKMADGRSE</sequence>
<accession>A0A5N0TIJ0</accession>
<dbReference type="InterPro" id="IPR009061">
    <property type="entry name" value="DNA-bd_dom_put_sf"/>
</dbReference>
<dbReference type="Gene3D" id="1.10.1660.10">
    <property type="match status" value="1"/>
</dbReference>
<dbReference type="GO" id="GO:0003700">
    <property type="term" value="F:DNA-binding transcription factor activity"/>
    <property type="evidence" value="ECO:0007669"/>
    <property type="project" value="InterPro"/>
</dbReference>
<organism evidence="3 4">
    <name type="scientific">Microbacterium caowuchunii</name>
    <dbReference type="NCBI Taxonomy" id="2614638"/>
    <lineage>
        <taxon>Bacteria</taxon>
        <taxon>Bacillati</taxon>
        <taxon>Actinomycetota</taxon>
        <taxon>Actinomycetes</taxon>
        <taxon>Micrococcales</taxon>
        <taxon>Microbacteriaceae</taxon>
        <taxon>Microbacterium</taxon>
    </lineage>
</organism>
<reference evidence="4" key="1">
    <citation type="submission" date="2019-09" db="EMBL/GenBank/DDBJ databases">
        <title>Mumia zhuanghuii sp. nov. isolated from the intestinal contents of plateau pika (Ochotona curzoniae) in the Qinghai-Tibet plateau of China.</title>
        <authorList>
            <person name="Tian Z."/>
        </authorList>
    </citation>
    <scope>NUCLEOTIDE SEQUENCE [LARGE SCALE GENOMIC DNA]</scope>
    <source>
        <strain evidence="4">L-033</strain>
    </source>
</reference>
<comment type="caution">
    <text evidence="3">The sequence shown here is derived from an EMBL/GenBank/DDBJ whole genome shotgun (WGS) entry which is preliminary data.</text>
</comment>
<keyword evidence="4" id="KW-1185">Reference proteome</keyword>
<dbReference type="EMBL" id="VYUY01000006">
    <property type="protein sequence ID" value="KAA9134943.1"/>
    <property type="molecule type" value="Genomic_DNA"/>
</dbReference>
<proteinExistence type="predicted"/>
<protein>
    <submittedName>
        <fullName evidence="3">MerR family transcriptional regulator</fullName>
    </submittedName>
</protein>
<keyword evidence="1" id="KW-0238">DNA-binding</keyword>
<name>A0A5N0TIJ0_9MICO</name>
<dbReference type="PANTHER" id="PTHR30204">
    <property type="entry name" value="REDOX-CYCLING DRUG-SENSING TRANSCRIPTIONAL ACTIVATOR SOXR"/>
    <property type="match status" value="1"/>
</dbReference>
<dbReference type="Pfam" id="PF13411">
    <property type="entry name" value="MerR_1"/>
    <property type="match status" value="1"/>
</dbReference>
<dbReference type="InterPro" id="IPR000551">
    <property type="entry name" value="MerR-type_HTH_dom"/>
</dbReference>
<dbReference type="InterPro" id="IPR047057">
    <property type="entry name" value="MerR_fam"/>
</dbReference>
<dbReference type="RefSeq" id="WP_150892298.1">
    <property type="nucleotide sequence ID" value="NZ_VYUY01000006.1"/>
</dbReference>
<dbReference type="SMART" id="SM00422">
    <property type="entry name" value="HTH_MERR"/>
    <property type="match status" value="1"/>
</dbReference>
<evidence type="ECO:0000313" key="4">
    <source>
        <dbReference type="Proteomes" id="UP000326838"/>
    </source>
</evidence>
<dbReference type="Proteomes" id="UP000326838">
    <property type="component" value="Unassembled WGS sequence"/>
</dbReference>
<dbReference type="GO" id="GO:0003677">
    <property type="term" value="F:DNA binding"/>
    <property type="evidence" value="ECO:0007669"/>
    <property type="project" value="UniProtKB-KW"/>
</dbReference>
<dbReference type="AlphaFoldDB" id="A0A5N0TIJ0"/>
<dbReference type="PROSITE" id="PS50937">
    <property type="entry name" value="HTH_MERR_2"/>
    <property type="match status" value="1"/>
</dbReference>
<dbReference type="SUPFAM" id="SSF46955">
    <property type="entry name" value="Putative DNA-binding domain"/>
    <property type="match status" value="1"/>
</dbReference>
<dbReference type="PANTHER" id="PTHR30204:SF93">
    <property type="entry name" value="HTH MERR-TYPE DOMAIN-CONTAINING PROTEIN"/>
    <property type="match status" value="1"/>
</dbReference>
<feature type="domain" description="HTH merR-type" evidence="2">
    <location>
        <begin position="1"/>
        <end position="71"/>
    </location>
</feature>